<name>A0ABD1GMA5_SALDI</name>
<dbReference type="AlphaFoldDB" id="A0ABD1GMA5"/>
<protein>
    <recommendedName>
        <fullName evidence="3">Secreted protein</fullName>
    </recommendedName>
</protein>
<organism evidence="1 2">
    <name type="scientific">Salvia divinorum</name>
    <name type="common">Maria pastora</name>
    <name type="synonym">Diviner's sage</name>
    <dbReference type="NCBI Taxonomy" id="28513"/>
    <lineage>
        <taxon>Eukaryota</taxon>
        <taxon>Viridiplantae</taxon>
        <taxon>Streptophyta</taxon>
        <taxon>Embryophyta</taxon>
        <taxon>Tracheophyta</taxon>
        <taxon>Spermatophyta</taxon>
        <taxon>Magnoliopsida</taxon>
        <taxon>eudicotyledons</taxon>
        <taxon>Gunneridae</taxon>
        <taxon>Pentapetalae</taxon>
        <taxon>asterids</taxon>
        <taxon>lamiids</taxon>
        <taxon>Lamiales</taxon>
        <taxon>Lamiaceae</taxon>
        <taxon>Nepetoideae</taxon>
        <taxon>Mentheae</taxon>
        <taxon>Salviinae</taxon>
        <taxon>Salvia</taxon>
        <taxon>Salvia subgen. Calosphace</taxon>
    </lineage>
</organism>
<sequence>MIVVVRDPTIVATLVSGLASVASSTAASPRYRAIAVTPSSSLSCTGRSITSISAFPWCPLIGEPESPSSLDHLRHRRPALQRETPLLALDPPDRTVLLSSVPRLVIAACGGVTTASVWCRSRGFYPTLESWSVLPCSFCHVKSRCVICGMMTASSPPHVHSASSLVEFVADVGCCTSHIQQDMILIHWVKNRSSRFLATCLYSKFVKILEGG</sequence>
<proteinExistence type="predicted"/>
<keyword evidence="2" id="KW-1185">Reference proteome</keyword>
<evidence type="ECO:0000313" key="1">
    <source>
        <dbReference type="EMBL" id="KAL1545271.1"/>
    </source>
</evidence>
<dbReference type="Proteomes" id="UP001567538">
    <property type="component" value="Unassembled WGS sequence"/>
</dbReference>
<reference evidence="1 2" key="1">
    <citation type="submission" date="2024-06" db="EMBL/GenBank/DDBJ databases">
        <title>A chromosome level genome sequence of Diviner's sage (Salvia divinorum).</title>
        <authorList>
            <person name="Ford S.A."/>
            <person name="Ro D.-K."/>
            <person name="Ness R.W."/>
            <person name="Phillips M.A."/>
        </authorList>
    </citation>
    <scope>NUCLEOTIDE SEQUENCE [LARGE SCALE GENOMIC DNA]</scope>
    <source>
        <strain evidence="1">SAF-2024a</strain>
        <tissue evidence="1">Leaf</tissue>
    </source>
</reference>
<accession>A0ABD1GMA5</accession>
<evidence type="ECO:0008006" key="3">
    <source>
        <dbReference type="Google" id="ProtNLM"/>
    </source>
</evidence>
<dbReference type="EMBL" id="JBEAFC010000008">
    <property type="protein sequence ID" value="KAL1545271.1"/>
    <property type="molecule type" value="Genomic_DNA"/>
</dbReference>
<comment type="caution">
    <text evidence="1">The sequence shown here is derived from an EMBL/GenBank/DDBJ whole genome shotgun (WGS) entry which is preliminary data.</text>
</comment>
<evidence type="ECO:0000313" key="2">
    <source>
        <dbReference type="Proteomes" id="UP001567538"/>
    </source>
</evidence>
<gene>
    <name evidence="1" type="ORF">AAHA92_22016</name>
</gene>